<dbReference type="Proteomes" id="UP001279410">
    <property type="component" value="Unassembled WGS sequence"/>
</dbReference>
<dbReference type="InterPro" id="IPR003599">
    <property type="entry name" value="Ig_sub"/>
</dbReference>
<dbReference type="SMART" id="SM00409">
    <property type="entry name" value="IG"/>
    <property type="match status" value="1"/>
</dbReference>
<evidence type="ECO:0000256" key="9">
    <source>
        <dbReference type="ARBA" id="ARBA00023319"/>
    </source>
</evidence>
<dbReference type="SUPFAM" id="SSF49265">
    <property type="entry name" value="Fibronectin type III"/>
    <property type="match status" value="2"/>
</dbReference>
<dbReference type="GO" id="GO:0009897">
    <property type="term" value="C:external side of plasma membrane"/>
    <property type="evidence" value="ECO:0007669"/>
    <property type="project" value="TreeGrafter"/>
</dbReference>
<dbReference type="Pfam" id="PF09240">
    <property type="entry name" value="IL6Ra-bind"/>
    <property type="match status" value="1"/>
</dbReference>
<feature type="region of interest" description="Disordered" evidence="10">
    <location>
        <begin position="365"/>
        <end position="396"/>
    </location>
</feature>
<feature type="domain" description="Fibronectin type-III" evidence="13">
    <location>
        <begin position="271"/>
        <end position="374"/>
    </location>
</feature>
<keyword evidence="5 11" id="KW-0472">Membrane</keyword>
<evidence type="ECO:0000313" key="15">
    <source>
        <dbReference type="Proteomes" id="UP001279410"/>
    </source>
</evidence>
<evidence type="ECO:0000256" key="6">
    <source>
        <dbReference type="ARBA" id="ARBA00023157"/>
    </source>
</evidence>
<dbReference type="CDD" id="cd00063">
    <property type="entry name" value="FN3"/>
    <property type="match status" value="1"/>
</dbReference>
<keyword evidence="9" id="KW-0393">Immunoglobulin domain</keyword>
<evidence type="ECO:0000256" key="3">
    <source>
        <dbReference type="ARBA" id="ARBA00022729"/>
    </source>
</evidence>
<evidence type="ECO:0000256" key="1">
    <source>
        <dbReference type="ARBA" id="ARBA00004479"/>
    </source>
</evidence>
<evidence type="ECO:0000256" key="10">
    <source>
        <dbReference type="SAM" id="MobiDB-lite"/>
    </source>
</evidence>
<dbReference type="Gene3D" id="2.60.40.10">
    <property type="entry name" value="Immunoglobulins"/>
    <property type="match status" value="3"/>
</dbReference>
<dbReference type="SUPFAM" id="SSF48726">
    <property type="entry name" value="Immunoglobulin"/>
    <property type="match status" value="1"/>
</dbReference>
<comment type="caution">
    <text evidence="14">The sequence shown here is derived from an EMBL/GenBank/DDBJ whole genome shotgun (WGS) entry which is preliminary data.</text>
</comment>
<feature type="compositionally biased region" description="Polar residues" evidence="10">
    <location>
        <begin position="73"/>
        <end position="82"/>
    </location>
</feature>
<protein>
    <submittedName>
        <fullName evidence="14">Interleukin-6 receptor subunit alpha-like isoform X1</fullName>
    </submittedName>
</protein>
<dbReference type="GO" id="GO:0016064">
    <property type="term" value="P:immunoglobulin mediated immune response"/>
    <property type="evidence" value="ECO:0007669"/>
    <property type="project" value="TreeGrafter"/>
</dbReference>
<evidence type="ECO:0000256" key="8">
    <source>
        <dbReference type="ARBA" id="ARBA00023180"/>
    </source>
</evidence>
<organism evidence="14 15">
    <name type="scientific">Lates japonicus</name>
    <name type="common">Japanese lates</name>
    <dbReference type="NCBI Taxonomy" id="270547"/>
    <lineage>
        <taxon>Eukaryota</taxon>
        <taxon>Metazoa</taxon>
        <taxon>Chordata</taxon>
        <taxon>Craniata</taxon>
        <taxon>Vertebrata</taxon>
        <taxon>Euteleostomi</taxon>
        <taxon>Actinopterygii</taxon>
        <taxon>Neopterygii</taxon>
        <taxon>Teleostei</taxon>
        <taxon>Neoteleostei</taxon>
        <taxon>Acanthomorphata</taxon>
        <taxon>Carangaria</taxon>
        <taxon>Carangaria incertae sedis</taxon>
        <taxon>Centropomidae</taxon>
        <taxon>Lates</taxon>
    </lineage>
</organism>
<evidence type="ECO:0000256" key="2">
    <source>
        <dbReference type="ARBA" id="ARBA00022692"/>
    </source>
</evidence>
<feature type="region of interest" description="Disordered" evidence="10">
    <location>
        <begin position="62"/>
        <end position="82"/>
    </location>
</feature>
<evidence type="ECO:0000256" key="5">
    <source>
        <dbReference type="ARBA" id="ARBA00023136"/>
    </source>
</evidence>
<reference evidence="14" key="1">
    <citation type="submission" date="2022-08" db="EMBL/GenBank/DDBJ databases">
        <title>Genome sequencing of akame (Lates japonicus).</title>
        <authorList>
            <person name="Hashiguchi Y."/>
            <person name="Takahashi H."/>
        </authorList>
    </citation>
    <scope>NUCLEOTIDE SEQUENCE</scope>
    <source>
        <strain evidence="14">Kochi</strain>
    </source>
</reference>
<dbReference type="CDD" id="cd00096">
    <property type="entry name" value="Ig"/>
    <property type="match status" value="1"/>
</dbReference>
<keyword evidence="7 14" id="KW-0675">Receptor</keyword>
<gene>
    <name evidence="14" type="ORF">AKAME5_001526300</name>
</gene>
<evidence type="ECO:0000256" key="12">
    <source>
        <dbReference type="SAM" id="SignalP"/>
    </source>
</evidence>
<feature type="transmembrane region" description="Helical" evidence="11">
    <location>
        <begin position="419"/>
        <end position="437"/>
    </location>
</feature>
<dbReference type="Pfam" id="PF00041">
    <property type="entry name" value="fn3"/>
    <property type="match status" value="1"/>
</dbReference>
<accession>A0AAD3N246</accession>
<keyword evidence="3 12" id="KW-0732">Signal</keyword>
<feature type="compositionally biased region" description="Polar residues" evidence="10">
    <location>
        <begin position="365"/>
        <end position="382"/>
    </location>
</feature>
<dbReference type="InterPro" id="IPR003961">
    <property type="entry name" value="FN3_dom"/>
</dbReference>
<keyword evidence="4 11" id="KW-1133">Transmembrane helix</keyword>
<sequence length="574" mass="64985">MWIFLPLLSVLCATQVHSIFHATCPRKDPPPGVLVLSPGNKLVLTCKGHVTVDGIKVNIDGNSSNANRGGSSTVAPTTTGNIVNTEHTMDSTVSERYHSEAEVSTVHRWKWNGWTVGNGKKDWGEIAFENRGATLSLFSVRLTDSGKYTCHHRGRERFSLKVIVADPPETPSLSCYKRSPNSKIRCEWAPQKPVTKQVNCYLVLNKRPADTFHHHQCSYSSRLSRYWCALDHNEDELRTYHTAYLCVSSVTGNATSSWIAFKPMDIMKPDPPSDVKVTQEEGHETWIKVTWNFPTSWKYEDRYYKLIYEVKYRPLKSSYLYDQVQGINTKRSLTIKDIMPGVEYLIQLRTKEEYDGRWSDWSTPVNGSSWTAQSEDLTTTTDPFPGSSEEGSTTDEYPTDAVVAVEPVDGDREVSHHHLWISGSFVLLLVILAAYIFRHKDRFMSKLHSMSVIIQPNDSTQLPPSAPAAPEGQALTTNIRREMMAGKGGLVKLDVGVLSPEQQEKLRQFKIKTRIDNEKYLRSHPEVEVLIGDFLRDVLLKRPADIREFAADHFTNPNLHVTIGSKMEENCEIE</sequence>
<proteinExistence type="predicted"/>
<evidence type="ECO:0000256" key="4">
    <source>
        <dbReference type="ARBA" id="ARBA00022989"/>
    </source>
</evidence>
<dbReference type="PANTHER" id="PTHR23037">
    <property type="entry name" value="CYTOKINE RECEPTOR"/>
    <property type="match status" value="1"/>
</dbReference>
<dbReference type="InterPro" id="IPR036116">
    <property type="entry name" value="FN3_sf"/>
</dbReference>
<dbReference type="SUPFAM" id="SSF47391">
    <property type="entry name" value="Dimerization-anchoring domain of cAMP-dependent PK regulatory subunit"/>
    <property type="match status" value="1"/>
</dbReference>
<keyword evidence="8" id="KW-0325">Glycoprotein</keyword>
<evidence type="ECO:0000256" key="7">
    <source>
        <dbReference type="ARBA" id="ARBA00023170"/>
    </source>
</evidence>
<comment type="subcellular location">
    <subcellularLocation>
        <location evidence="1">Membrane</location>
        <topology evidence="1">Single-pass type I membrane protein</topology>
    </subcellularLocation>
</comment>
<dbReference type="AlphaFoldDB" id="A0AAD3N246"/>
<dbReference type="PANTHER" id="PTHR23037:SF22">
    <property type="entry name" value="CYTOKINE RECEPTOR COMMON SUBUNIT BETA"/>
    <property type="match status" value="1"/>
</dbReference>
<evidence type="ECO:0000259" key="13">
    <source>
        <dbReference type="PROSITE" id="PS50853"/>
    </source>
</evidence>
<dbReference type="InterPro" id="IPR015321">
    <property type="entry name" value="TypeI_recpt_CBD"/>
</dbReference>
<dbReference type="SMART" id="SM00060">
    <property type="entry name" value="FN3"/>
    <property type="match status" value="1"/>
</dbReference>
<name>A0AAD3N246_LATJO</name>
<dbReference type="PROSITE" id="PS50853">
    <property type="entry name" value="FN3"/>
    <property type="match status" value="1"/>
</dbReference>
<feature type="chain" id="PRO_5042116759" evidence="12">
    <location>
        <begin position="19"/>
        <end position="574"/>
    </location>
</feature>
<dbReference type="InterPro" id="IPR059162">
    <property type="entry name" value="RIIAD1"/>
</dbReference>
<evidence type="ECO:0000313" key="14">
    <source>
        <dbReference type="EMBL" id="GLD63666.1"/>
    </source>
</evidence>
<dbReference type="GO" id="GO:0004896">
    <property type="term" value="F:cytokine receptor activity"/>
    <property type="evidence" value="ECO:0007669"/>
    <property type="project" value="TreeGrafter"/>
</dbReference>
<dbReference type="InterPro" id="IPR013783">
    <property type="entry name" value="Ig-like_fold"/>
</dbReference>
<dbReference type="EMBL" id="BRZM01000063">
    <property type="protein sequence ID" value="GLD63666.1"/>
    <property type="molecule type" value="Genomic_DNA"/>
</dbReference>
<evidence type="ECO:0000256" key="11">
    <source>
        <dbReference type="SAM" id="Phobius"/>
    </source>
</evidence>
<dbReference type="CDD" id="cd22971">
    <property type="entry name" value="DD_RIIAD1"/>
    <property type="match status" value="1"/>
</dbReference>
<keyword evidence="2 11" id="KW-0812">Transmembrane</keyword>
<keyword evidence="6" id="KW-1015">Disulfide bond</keyword>
<dbReference type="InterPro" id="IPR036179">
    <property type="entry name" value="Ig-like_dom_sf"/>
</dbReference>
<feature type="compositionally biased region" description="Low complexity" evidence="10">
    <location>
        <begin position="62"/>
        <end position="72"/>
    </location>
</feature>
<keyword evidence="15" id="KW-1185">Reference proteome</keyword>
<feature type="signal peptide" evidence="12">
    <location>
        <begin position="1"/>
        <end position="18"/>
    </location>
</feature>